<evidence type="ECO:0000259" key="2">
    <source>
        <dbReference type="PROSITE" id="PS51819"/>
    </source>
</evidence>
<dbReference type="InterPro" id="IPR051785">
    <property type="entry name" value="MMCE/EMCE_epimerase"/>
</dbReference>
<dbReference type="GO" id="GO:0046872">
    <property type="term" value="F:metal ion binding"/>
    <property type="evidence" value="ECO:0007669"/>
    <property type="project" value="UniProtKB-KW"/>
</dbReference>
<gene>
    <name evidence="3" type="ORF">CJP73_06530</name>
</gene>
<feature type="domain" description="VOC" evidence="2">
    <location>
        <begin position="14"/>
        <end position="166"/>
    </location>
</feature>
<evidence type="ECO:0000313" key="3">
    <source>
        <dbReference type="EMBL" id="RIY41189.1"/>
    </source>
</evidence>
<reference evidence="3 4" key="1">
    <citation type="submission" date="2017-08" db="EMBL/GenBank/DDBJ databases">
        <title>Pusillimonas indicus sp. nov., a member of the family Alcaligenaceae isolated from surface seawater.</title>
        <authorList>
            <person name="Li J."/>
        </authorList>
    </citation>
    <scope>NUCLEOTIDE SEQUENCE [LARGE SCALE GENOMIC DNA]</scope>
    <source>
        <strain evidence="3 4">L52-1-41</strain>
    </source>
</reference>
<dbReference type="Proteomes" id="UP000266206">
    <property type="component" value="Unassembled WGS sequence"/>
</dbReference>
<comment type="caution">
    <text evidence="3">The sequence shown here is derived from an EMBL/GenBank/DDBJ whole genome shotgun (WGS) entry which is preliminary data.</text>
</comment>
<dbReference type="Pfam" id="PF00903">
    <property type="entry name" value="Glyoxalase"/>
    <property type="match status" value="1"/>
</dbReference>
<dbReference type="GO" id="GO:0004493">
    <property type="term" value="F:methylmalonyl-CoA epimerase activity"/>
    <property type="evidence" value="ECO:0007669"/>
    <property type="project" value="TreeGrafter"/>
</dbReference>
<evidence type="ECO:0000256" key="1">
    <source>
        <dbReference type="ARBA" id="ARBA00022723"/>
    </source>
</evidence>
<dbReference type="InterPro" id="IPR004360">
    <property type="entry name" value="Glyas_Fos-R_dOase_dom"/>
</dbReference>
<dbReference type="EMBL" id="NQYH01000004">
    <property type="protein sequence ID" value="RIY41189.1"/>
    <property type="molecule type" value="Genomic_DNA"/>
</dbReference>
<accession>A0A3A1YV80</accession>
<name>A0A3A1YV80_9BURK</name>
<dbReference type="PROSITE" id="PS51819">
    <property type="entry name" value="VOC"/>
    <property type="match status" value="1"/>
</dbReference>
<dbReference type="SUPFAM" id="SSF54593">
    <property type="entry name" value="Glyoxalase/Bleomycin resistance protein/Dihydroxybiphenyl dioxygenase"/>
    <property type="match status" value="1"/>
</dbReference>
<dbReference type="InterPro" id="IPR029068">
    <property type="entry name" value="Glyas_Bleomycin-R_OHBP_Dase"/>
</dbReference>
<proteinExistence type="predicted"/>
<keyword evidence="1" id="KW-0479">Metal-binding</keyword>
<dbReference type="RefSeq" id="WP_119515882.1">
    <property type="nucleotide sequence ID" value="NZ_NQYH01000004.1"/>
</dbReference>
<dbReference type="InterPro" id="IPR037523">
    <property type="entry name" value="VOC_core"/>
</dbReference>
<protein>
    <submittedName>
        <fullName evidence="3">Glyoxalase</fullName>
    </submittedName>
</protein>
<dbReference type="PANTHER" id="PTHR43048:SF6">
    <property type="entry name" value="BLR8189 PROTEIN"/>
    <property type="match status" value="1"/>
</dbReference>
<dbReference type="AlphaFoldDB" id="A0A3A1YV80"/>
<organism evidence="3 4">
    <name type="scientific">Neopusillimonas maritima</name>
    <dbReference type="NCBI Taxonomy" id="2026239"/>
    <lineage>
        <taxon>Bacteria</taxon>
        <taxon>Pseudomonadati</taxon>
        <taxon>Pseudomonadota</taxon>
        <taxon>Betaproteobacteria</taxon>
        <taxon>Burkholderiales</taxon>
        <taxon>Alcaligenaceae</taxon>
        <taxon>Neopusillimonas</taxon>
    </lineage>
</organism>
<sequence length="181" mass="20182">MNTSDKSGIPGLLHVDHVALTVPDLDAAVAFYTDVIGGVELYRLGPFDAREMPLMPDGRDWCEAHVNVADARLMIAMLQIGPTIMLELFQYDRPTTRNTNPPRNCDLGGHHIAFKVANLDAAVEHLLKHNVRVMSGPIQMDEGPCAGLQVRYFLDPWGNQLELVQYERQAFEANSPVAIYR</sequence>
<evidence type="ECO:0000313" key="4">
    <source>
        <dbReference type="Proteomes" id="UP000266206"/>
    </source>
</evidence>
<dbReference type="Gene3D" id="3.10.180.10">
    <property type="entry name" value="2,3-Dihydroxybiphenyl 1,2-Dioxygenase, domain 1"/>
    <property type="match status" value="1"/>
</dbReference>
<dbReference type="GO" id="GO:0046491">
    <property type="term" value="P:L-methylmalonyl-CoA metabolic process"/>
    <property type="evidence" value="ECO:0007669"/>
    <property type="project" value="TreeGrafter"/>
</dbReference>
<dbReference type="OrthoDB" id="2613830at2"/>
<dbReference type="PANTHER" id="PTHR43048">
    <property type="entry name" value="METHYLMALONYL-COA EPIMERASE"/>
    <property type="match status" value="1"/>
</dbReference>